<evidence type="ECO:0000313" key="2">
    <source>
        <dbReference type="EMBL" id="MED6127223.1"/>
    </source>
</evidence>
<evidence type="ECO:0000256" key="1">
    <source>
        <dbReference type="SAM" id="MobiDB-lite"/>
    </source>
</evidence>
<name>A0ABU6RU96_9FABA</name>
<comment type="caution">
    <text evidence="2">The sequence shown here is derived from an EMBL/GenBank/DDBJ whole genome shotgun (WGS) entry which is preliminary data.</text>
</comment>
<keyword evidence="3" id="KW-1185">Reference proteome</keyword>
<reference evidence="2 3" key="1">
    <citation type="journal article" date="2023" name="Plants (Basel)">
        <title>Bridging the Gap: Combining Genomics and Transcriptomics Approaches to Understand Stylosanthes scabra, an Orphan Legume from the Brazilian Caatinga.</title>
        <authorList>
            <person name="Ferreira-Neto J.R.C."/>
            <person name="da Silva M.D."/>
            <person name="Binneck E."/>
            <person name="de Melo N.F."/>
            <person name="da Silva R.H."/>
            <person name="de Melo A.L.T.M."/>
            <person name="Pandolfi V."/>
            <person name="Bustamante F.O."/>
            <person name="Brasileiro-Vidal A.C."/>
            <person name="Benko-Iseppon A.M."/>
        </authorList>
    </citation>
    <scope>NUCLEOTIDE SEQUENCE [LARGE SCALE GENOMIC DNA]</scope>
    <source>
        <tissue evidence="2">Leaves</tissue>
    </source>
</reference>
<sequence>MTRKQKENGKISLETTGLKQQHIALHPWNQNALTSEERCVQIPAKKAIRVYIEEKIGTFREKVNKSARKESHERFREKAHSKK</sequence>
<feature type="non-terminal residue" evidence="2">
    <location>
        <position position="83"/>
    </location>
</feature>
<feature type="region of interest" description="Disordered" evidence="1">
    <location>
        <begin position="63"/>
        <end position="83"/>
    </location>
</feature>
<dbReference type="EMBL" id="JASCZI010031661">
    <property type="protein sequence ID" value="MED6127223.1"/>
    <property type="molecule type" value="Genomic_DNA"/>
</dbReference>
<protein>
    <submittedName>
        <fullName evidence="2">Uncharacterized protein</fullName>
    </submittedName>
</protein>
<organism evidence="2 3">
    <name type="scientific">Stylosanthes scabra</name>
    <dbReference type="NCBI Taxonomy" id="79078"/>
    <lineage>
        <taxon>Eukaryota</taxon>
        <taxon>Viridiplantae</taxon>
        <taxon>Streptophyta</taxon>
        <taxon>Embryophyta</taxon>
        <taxon>Tracheophyta</taxon>
        <taxon>Spermatophyta</taxon>
        <taxon>Magnoliopsida</taxon>
        <taxon>eudicotyledons</taxon>
        <taxon>Gunneridae</taxon>
        <taxon>Pentapetalae</taxon>
        <taxon>rosids</taxon>
        <taxon>fabids</taxon>
        <taxon>Fabales</taxon>
        <taxon>Fabaceae</taxon>
        <taxon>Papilionoideae</taxon>
        <taxon>50 kb inversion clade</taxon>
        <taxon>dalbergioids sensu lato</taxon>
        <taxon>Dalbergieae</taxon>
        <taxon>Pterocarpus clade</taxon>
        <taxon>Stylosanthes</taxon>
    </lineage>
</organism>
<evidence type="ECO:0000313" key="3">
    <source>
        <dbReference type="Proteomes" id="UP001341840"/>
    </source>
</evidence>
<dbReference type="Proteomes" id="UP001341840">
    <property type="component" value="Unassembled WGS sequence"/>
</dbReference>
<accession>A0ABU6RU96</accession>
<proteinExistence type="predicted"/>
<gene>
    <name evidence="2" type="ORF">PIB30_085955</name>
</gene>